<protein>
    <recommendedName>
        <fullName evidence="5">Peptidase M56, BlaR1</fullName>
    </recommendedName>
</protein>
<feature type="transmembrane region" description="Helical" evidence="1">
    <location>
        <begin position="12"/>
        <end position="33"/>
    </location>
</feature>
<keyword evidence="1" id="KW-0812">Transmembrane</keyword>
<reference evidence="2" key="2">
    <citation type="submission" date="2016-02" db="EMBL/GenBank/DDBJ databases">
        <title>Genome sequence of Clostridium beijerinckii strain 59B.</title>
        <authorList>
            <person name="Little G.T."/>
            <person name="Minton N.P."/>
        </authorList>
    </citation>
    <scope>NUCLEOTIDE SEQUENCE</scope>
    <source>
        <strain evidence="2">NCIMB 14988</strain>
    </source>
</reference>
<reference evidence="3" key="3">
    <citation type="submission" date="2020-05" db="EMBL/GenBank/DDBJ databases">
        <title>Genomic insights into acetone-butanol-ethanol (ABE) fermentation by sequencing solventogenic clostridia strains.</title>
        <authorList>
            <person name="Brown S."/>
        </authorList>
    </citation>
    <scope>NUCLEOTIDE SEQUENCE</scope>
    <source>
        <strain evidence="3">DJ126</strain>
    </source>
</reference>
<evidence type="ECO:0000313" key="3">
    <source>
        <dbReference type="EMBL" id="NRV07291.1"/>
    </source>
</evidence>
<evidence type="ECO:0008006" key="5">
    <source>
        <dbReference type="Google" id="ProtNLM"/>
    </source>
</evidence>
<dbReference type="Proteomes" id="UP000821656">
    <property type="component" value="Unassembled WGS sequence"/>
</dbReference>
<gene>
    <name evidence="3" type="ORF">DFH45_000254</name>
    <name evidence="2" type="ORF">LF65_01873</name>
</gene>
<sequence length="410" mass="47358">MGKVLGNRYNNKLTRFILSCIAITAVFFTNFIVAKATQENSLYEIGSNNMDKMKEQHKFIIDAPIKFYNDIERVEQVSDFRFKVPDFFPDGYKVQELQLKRISDKDNVLEIVYGNKDGIYSLQISEQDPSESLKVIENGKSKALENSQVEISKQPMKVGDINGLNVILTTTFPVKKAMENQLSEIKAVNNYFSWKDDGLWYSVEYKSESKSEKSSNNSLELSSDDIKNIVKSLKYPEDTKDSNYCIKDLNDGNIEMNIYDKEDIEEAKNALGFDPKFPIRISDDISITNSTARLVGDFNNNKEKTCYEINNFYSNQNGSITFSQSANSSVYDEIMKNKYIKINEERNVEKKVKELRIENNQVFKSSQEGIVPQVNYVWKENNIYYNVIFFVNIENCDEIVKEFMNSKPLE</sequence>
<accession>A0A0B5Q8D5</accession>
<dbReference type="Proteomes" id="UP000031866">
    <property type="component" value="Chromosome"/>
</dbReference>
<reference evidence="4" key="1">
    <citation type="submission" date="2014-12" db="EMBL/GenBank/DDBJ databases">
        <title>Genome sequence of Clostridium beijerinckii strain 59B.</title>
        <authorList>
            <person name="Little G.T."/>
            <person name="Minton N.P."/>
        </authorList>
    </citation>
    <scope>NUCLEOTIDE SEQUENCE [LARGE SCALE GENOMIC DNA]</scope>
    <source>
        <strain evidence="4">59B</strain>
    </source>
</reference>
<dbReference type="AlphaFoldDB" id="A0A0B5Q8D5"/>
<name>A0A0B5Q8D5_CLOBE</name>
<keyword evidence="1" id="KW-1133">Transmembrane helix</keyword>
<dbReference type="EMBL" id="JABSXK010000001">
    <property type="protein sequence ID" value="NRV07291.1"/>
    <property type="molecule type" value="Genomic_DNA"/>
</dbReference>
<evidence type="ECO:0000313" key="4">
    <source>
        <dbReference type="Proteomes" id="UP000031866"/>
    </source>
</evidence>
<evidence type="ECO:0000256" key="1">
    <source>
        <dbReference type="SAM" id="Phobius"/>
    </source>
</evidence>
<dbReference type="OrthoDB" id="9816453at2"/>
<organism evidence="2 4">
    <name type="scientific">Clostridium beijerinckii</name>
    <name type="common">Clostridium MP</name>
    <dbReference type="NCBI Taxonomy" id="1520"/>
    <lineage>
        <taxon>Bacteria</taxon>
        <taxon>Bacillati</taxon>
        <taxon>Bacillota</taxon>
        <taxon>Clostridia</taxon>
        <taxon>Eubacteriales</taxon>
        <taxon>Clostridiaceae</taxon>
        <taxon>Clostridium</taxon>
    </lineage>
</organism>
<keyword evidence="1" id="KW-0472">Membrane</keyword>
<dbReference type="RefSeq" id="WP_041895773.1">
    <property type="nucleotide sequence ID" value="NZ_CP010086.2"/>
</dbReference>
<evidence type="ECO:0000313" key="2">
    <source>
        <dbReference type="EMBL" id="AJG98474.1"/>
    </source>
</evidence>
<dbReference type="STRING" id="1520.LF65_01873"/>
<dbReference type="KEGG" id="cbei:LF65_01873"/>
<proteinExistence type="predicted"/>
<dbReference type="EMBL" id="CP010086">
    <property type="protein sequence ID" value="AJG98474.1"/>
    <property type="molecule type" value="Genomic_DNA"/>
</dbReference>